<reference evidence="1" key="1">
    <citation type="submission" date="2022-06" db="EMBL/GenBank/DDBJ databases">
        <title>Phylogenomic reconstructions and comparative analyses of Kickxellomycotina fungi.</title>
        <authorList>
            <person name="Reynolds N.K."/>
            <person name="Stajich J.E."/>
            <person name="Barry K."/>
            <person name="Grigoriev I.V."/>
            <person name="Crous P."/>
            <person name="Smith M.E."/>
        </authorList>
    </citation>
    <scope>NUCLEOTIDE SEQUENCE</scope>
    <source>
        <strain evidence="1">RSA 2271</strain>
    </source>
</reference>
<feature type="non-terminal residue" evidence="1">
    <location>
        <position position="312"/>
    </location>
</feature>
<organism evidence="1 2">
    <name type="scientific">Spiromyces aspiralis</name>
    <dbReference type="NCBI Taxonomy" id="68401"/>
    <lineage>
        <taxon>Eukaryota</taxon>
        <taxon>Fungi</taxon>
        <taxon>Fungi incertae sedis</taxon>
        <taxon>Zoopagomycota</taxon>
        <taxon>Kickxellomycotina</taxon>
        <taxon>Kickxellomycetes</taxon>
        <taxon>Kickxellales</taxon>
        <taxon>Kickxellaceae</taxon>
        <taxon>Spiromyces</taxon>
    </lineage>
</organism>
<gene>
    <name evidence="1" type="ORF">EV182_003352</name>
</gene>
<protein>
    <submittedName>
        <fullName evidence="1">Uncharacterized protein</fullName>
    </submittedName>
</protein>
<evidence type="ECO:0000313" key="1">
    <source>
        <dbReference type="EMBL" id="KAJ1678790.1"/>
    </source>
</evidence>
<name>A0ACC1HTW8_9FUNG</name>
<comment type="caution">
    <text evidence="1">The sequence shown here is derived from an EMBL/GenBank/DDBJ whole genome shotgun (WGS) entry which is preliminary data.</text>
</comment>
<sequence length="312" mass="36045">VYFPVFEVTAREVAWYARRLSFDEYGYPVIEAVGHMRGGGYGCRYYTDYHDEDTAHENLYRHYRAICVYMRFLELHACQLRGFGTQREVAEAFVAWGDWVALSLDRADGTVTLPDGYSWFRPVSAEEWRRPRGGVTDFFFPTEPDRRNDARRSAAIKRLDRVRNIGLCFEYLMEECGVDVRRAIGEFKNMQRQISETVGIEANLTRVQDHLKAFREELQARHNSRLFSYRMVKAHYIKRIAVSIGPQAAFPEETEVKEVGKEGLENLMWRGGDGEQLRVVPYEDLPRYYELPPISMLVGSGGPPPLTMSSSP</sequence>
<dbReference type="Proteomes" id="UP001145114">
    <property type="component" value="Unassembled WGS sequence"/>
</dbReference>
<accession>A0ACC1HTW8</accession>
<dbReference type="EMBL" id="JAMZIH010000854">
    <property type="protein sequence ID" value="KAJ1678790.1"/>
    <property type="molecule type" value="Genomic_DNA"/>
</dbReference>
<evidence type="ECO:0000313" key="2">
    <source>
        <dbReference type="Proteomes" id="UP001145114"/>
    </source>
</evidence>
<keyword evidence="2" id="KW-1185">Reference proteome</keyword>
<proteinExistence type="predicted"/>
<feature type="non-terminal residue" evidence="1">
    <location>
        <position position="1"/>
    </location>
</feature>